<comment type="subcellular location">
    <subcellularLocation>
        <location evidence="1">Membrane</location>
        <topology evidence="1">Multi-pass membrane protein</topology>
    </subcellularLocation>
</comment>
<sequence length="416" mass="44903">MTTIDDDSSLSTRVGSEKASIKTSKNKRNFRQGGAILAVPVCYSMVGINITLLSPSLTRIALDLGNLGGRQWIVTYMITYLATTPITGKAEGVNSGDPSFCILPYWGCIGTKFTTLIVARGLQGFGGGVCVTVPSIVMDDIAPIEKKALYQSLVSLVMGISNVVGPIIGGAFTDQVSWRRAFWLNVALGTISLLMTVLFVEETVVIQEASALQKLKHIDWFGIMGIFAFVTTLLLFLQWGPDDSWSSPRVIATASGTGLALLILIAVESLFAKDPLLATTSALFYTAFFGVSLRRTATIIGVRATCSNDLGSMAISLVTFVMSVGFTLGLPIFEMVHKITLAKEIDAMDPTVKEQAKRTMGNTGTDYIAIHRMPSQAQDAVTHAYMNSMLQVFRFPLIVGGVMLALALLMKNIRYP</sequence>
<accession>A0A068S4K4</accession>
<dbReference type="GO" id="GO:0022857">
    <property type="term" value="F:transmembrane transporter activity"/>
    <property type="evidence" value="ECO:0007669"/>
    <property type="project" value="InterPro"/>
</dbReference>
<dbReference type="PROSITE" id="PS50850">
    <property type="entry name" value="MFS"/>
    <property type="match status" value="1"/>
</dbReference>
<dbReference type="AlphaFoldDB" id="A0A068S4K4"/>
<dbReference type="PANTHER" id="PTHR23501:SF197">
    <property type="entry name" value="COMD"/>
    <property type="match status" value="1"/>
</dbReference>
<protein>
    <submittedName>
        <fullName evidence="7">Major facilitator superfamily protein</fullName>
    </submittedName>
</protein>
<organism evidence="7 8">
    <name type="scientific">Lichtheimia corymbifera JMRC:FSU:9682</name>
    <dbReference type="NCBI Taxonomy" id="1263082"/>
    <lineage>
        <taxon>Eukaryota</taxon>
        <taxon>Fungi</taxon>
        <taxon>Fungi incertae sedis</taxon>
        <taxon>Mucoromycota</taxon>
        <taxon>Mucoromycotina</taxon>
        <taxon>Mucoromycetes</taxon>
        <taxon>Mucorales</taxon>
        <taxon>Lichtheimiaceae</taxon>
        <taxon>Lichtheimia</taxon>
    </lineage>
</organism>
<feature type="transmembrane region" description="Helical" evidence="5">
    <location>
        <begin position="392"/>
        <end position="410"/>
    </location>
</feature>
<keyword evidence="3 5" id="KW-1133">Transmembrane helix</keyword>
<evidence type="ECO:0000256" key="3">
    <source>
        <dbReference type="ARBA" id="ARBA00022989"/>
    </source>
</evidence>
<proteinExistence type="predicted"/>
<dbReference type="OrthoDB" id="10021397at2759"/>
<gene>
    <name evidence="7" type="ORF">LCOR_08179.1</name>
</gene>
<dbReference type="Pfam" id="PF07690">
    <property type="entry name" value="MFS_1"/>
    <property type="match status" value="1"/>
</dbReference>
<dbReference type="VEuPathDB" id="FungiDB:LCOR_08179.1"/>
<comment type="caution">
    <text evidence="7">The sequence shown here is derived from an EMBL/GenBank/DDBJ whole genome shotgun (WGS) entry which is preliminary data.</text>
</comment>
<feature type="transmembrane region" description="Helical" evidence="5">
    <location>
        <begin position="220"/>
        <end position="238"/>
    </location>
</feature>
<dbReference type="EMBL" id="CBTN010000044">
    <property type="protein sequence ID" value="CDH57209.1"/>
    <property type="molecule type" value="Genomic_DNA"/>
</dbReference>
<keyword evidence="2 5" id="KW-0812">Transmembrane</keyword>
<dbReference type="GO" id="GO:0005886">
    <property type="term" value="C:plasma membrane"/>
    <property type="evidence" value="ECO:0007669"/>
    <property type="project" value="TreeGrafter"/>
</dbReference>
<keyword evidence="4 5" id="KW-0472">Membrane</keyword>
<evidence type="ECO:0000256" key="1">
    <source>
        <dbReference type="ARBA" id="ARBA00004141"/>
    </source>
</evidence>
<evidence type="ECO:0000256" key="5">
    <source>
        <dbReference type="SAM" id="Phobius"/>
    </source>
</evidence>
<dbReference type="Proteomes" id="UP000027586">
    <property type="component" value="Unassembled WGS sequence"/>
</dbReference>
<dbReference type="GO" id="GO:0012505">
    <property type="term" value="C:endomembrane system"/>
    <property type="evidence" value="ECO:0007669"/>
    <property type="project" value="UniProtKB-SubCell"/>
</dbReference>
<dbReference type="InterPro" id="IPR020846">
    <property type="entry name" value="MFS_dom"/>
</dbReference>
<reference evidence="7" key="1">
    <citation type="submission" date="2013-08" db="EMBL/GenBank/DDBJ databases">
        <title>Gene expansion shapes genome architecture in the human pathogen Lichtheimia corymbifera: an evolutionary genomics analysis in the ancient terrestrial Mucorales (Mucoromycotina).</title>
        <authorList>
            <person name="Schwartze V.U."/>
            <person name="Winter S."/>
            <person name="Shelest E."/>
            <person name="Marcet-Houben M."/>
            <person name="Horn F."/>
            <person name="Wehner S."/>
            <person name="Hoffmann K."/>
            <person name="Riege K."/>
            <person name="Sammeth M."/>
            <person name="Nowrousian M."/>
            <person name="Valiante V."/>
            <person name="Linde J."/>
            <person name="Jacobsen I.D."/>
            <person name="Marz M."/>
            <person name="Brakhage A.A."/>
            <person name="Gabaldon T."/>
            <person name="Bocker S."/>
            <person name="Voigt K."/>
        </authorList>
    </citation>
    <scope>NUCLEOTIDE SEQUENCE [LARGE SCALE GENOMIC DNA]</scope>
    <source>
        <strain evidence="7">FSU 9682</strain>
    </source>
</reference>
<keyword evidence="8" id="KW-1185">Reference proteome</keyword>
<feature type="transmembrane region" description="Helical" evidence="5">
    <location>
        <begin position="276"/>
        <end position="293"/>
    </location>
</feature>
<evidence type="ECO:0000256" key="2">
    <source>
        <dbReference type="ARBA" id="ARBA00022692"/>
    </source>
</evidence>
<feature type="transmembrane region" description="Helical" evidence="5">
    <location>
        <begin position="250"/>
        <end position="270"/>
    </location>
</feature>
<evidence type="ECO:0000313" key="7">
    <source>
        <dbReference type="EMBL" id="CDH57209.1"/>
    </source>
</evidence>
<feature type="transmembrane region" description="Helical" evidence="5">
    <location>
        <begin position="148"/>
        <end position="169"/>
    </location>
</feature>
<feature type="transmembrane region" description="Helical" evidence="5">
    <location>
        <begin position="34"/>
        <end position="54"/>
    </location>
</feature>
<evidence type="ECO:0000256" key="4">
    <source>
        <dbReference type="ARBA" id="ARBA00023136"/>
    </source>
</evidence>
<evidence type="ECO:0000313" key="8">
    <source>
        <dbReference type="Proteomes" id="UP000027586"/>
    </source>
</evidence>
<dbReference type="InterPro" id="IPR011701">
    <property type="entry name" value="MFS"/>
</dbReference>
<dbReference type="PANTHER" id="PTHR23501">
    <property type="entry name" value="MAJOR FACILITATOR SUPERFAMILY"/>
    <property type="match status" value="1"/>
</dbReference>
<dbReference type="SUPFAM" id="SSF103473">
    <property type="entry name" value="MFS general substrate transporter"/>
    <property type="match status" value="1"/>
</dbReference>
<dbReference type="Gene3D" id="1.20.1250.20">
    <property type="entry name" value="MFS general substrate transporter like domains"/>
    <property type="match status" value="1"/>
</dbReference>
<feature type="domain" description="Major facilitator superfamily (MFS) profile" evidence="6">
    <location>
        <begin position="1"/>
        <end position="416"/>
    </location>
</feature>
<feature type="transmembrane region" description="Helical" evidence="5">
    <location>
        <begin position="181"/>
        <end position="200"/>
    </location>
</feature>
<feature type="transmembrane region" description="Helical" evidence="5">
    <location>
        <begin position="314"/>
        <end position="333"/>
    </location>
</feature>
<evidence type="ECO:0000259" key="6">
    <source>
        <dbReference type="PROSITE" id="PS50850"/>
    </source>
</evidence>
<dbReference type="STRING" id="1263082.A0A068S4K4"/>
<name>A0A068S4K4_9FUNG</name>
<dbReference type="InterPro" id="IPR036259">
    <property type="entry name" value="MFS_trans_sf"/>
</dbReference>